<evidence type="ECO:0000313" key="4">
    <source>
        <dbReference type="Proteomes" id="UP000030765"/>
    </source>
</evidence>
<feature type="domain" description="Fibronectin type-III" evidence="1">
    <location>
        <begin position="24"/>
        <end position="134"/>
    </location>
</feature>
<gene>
    <name evidence="2" type="ORF">ZHAS_00005012</name>
</gene>
<dbReference type="EnsemblMetazoa" id="ASIC005012-RA">
    <property type="protein sequence ID" value="ASIC005012-PA"/>
    <property type="gene ID" value="ASIC005012"/>
</dbReference>
<reference evidence="3" key="2">
    <citation type="submission" date="2020-05" db="UniProtKB">
        <authorList>
            <consortium name="EnsemblMetazoa"/>
        </authorList>
    </citation>
    <scope>IDENTIFICATION</scope>
</reference>
<dbReference type="EMBL" id="ATLV01013343">
    <property type="status" value="NOT_ANNOTATED_CDS"/>
    <property type="molecule type" value="Genomic_DNA"/>
</dbReference>
<reference evidence="2 4" key="1">
    <citation type="journal article" date="2014" name="BMC Genomics">
        <title>Genome sequence of Anopheles sinensis provides insight into genetics basis of mosquito competence for malaria parasites.</title>
        <authorList>
            <person name="Zhou D."/>
            <person name="Zhang D."/>
            <person name="Ding G."/>
            <person name="Shi L."/>
            <person name="Hou Q."/>
            <person name="Ye Y."/>
            <person name="Xu Y."/>
            <person name="Zhou H."/>
            <person name="Xiong C."/>
            <person name="Li S."/>
            <person name="Yu J."/>
            <person name="Hong S."/>
            <person name="Yu X."/>
            <person name="Zou P."/>
            <person name="Chen C."/>
            <person name="Chang X."/>
            <person name="Wang W."/>
            <person name="Lv Y."/>
            <person name="Sun Y."/>
            <person name="Ma L."/>
            <person name="Shen B."/>
            <person name="Zhu C."/>
        </authorList>
    </citation>
    <scope>NUCLEOTIDE SEQUENCE [LARGE SCALE GENOMIC DNA]</scope>
</reference>
<proteinExistence type="predicted"/>
<keyword evidence="4" id="KW-1185">Reference proteome</keyword>
<organism evidence="2">
    <name type="scientific">Anopheles sinensis</name>
    <name type="common">Mosquito</name>
    <dbReference type="NCBI Taxonomy" id="74873"/>
    <lineage>
        <taxon>Eukaryota</taxon>
        <taxon>Metazoa</taxon>
        <taxon>Ecdysozoa</taxon>
        <taxon>Arthropoda</taxon>
        <taxon>Hexapoda</taxon>
        <taxon>Insecta</taxon>
        <taxon>Pterygota</taxon>
        <taxon>Neoptera</taxon>
        <taxon>Endopterygota</taxon>
        <taxon>Diptera</taxon>
        <taxon>Nematocera</taxon>
        <taxon>Culicoidea</taxon>
        <taxon>Culicidae</taxon>
        <taxon>Anophelinae</taxon>
        <taxon>Anopheles</taxon>
    </lineage>
</organism>
<dbReference type="Gene3D" id="2.60.40.10">
    <property type="entry name" value="Immunoglobulins"/>
    <property type="match status" value="1"/>
</dbReference>
<sequence>MHHHDGKTYTSLKCLEVLPEPPAAPLNLQVAKTKGPVYNESRFSSATFTWRMPTLKFTGKPVRFIGSLVERSETNNASSYTWYTEVQEENQTVYNFTYDLFKPGQEYNVSICLEVTQVPAPSSPVMIVFRAPPDTSMLDRMKLWLTVKIPEESVGSTHAIVTFENNMPLWEITSPLYLALLVSERHCQRDPLPRTEIRNHTQSIQWPNTSTWFEASNMECVAQYQTSSEFWDPISRPFDVRTSFVIKYTIGQMQCSSSHDYCNGPLRPGTDYTVILMGIYCRWSHWKQLPKLESEQTEDIEMHQL</sequence>
<dbReference type="InterPro" id="IPR003961">
    <property type="entry name" value="FN3_dom"/>
</dbReference>
<dbReference type="VEuPathDB" id="VectorBase:ASIS016062"/>
<evidence type="ECO:0000259" key="1">
    <source>
        <dbReference type="PROSITE" id="PS50853"/>
    </source>
</evidence>
<dbReference type="Proteomes" id="UP000030765">
    <property type="component" value="Unassembled WGS sequence"/>
</dbReference>
<dbReference type="EMBL" id="KE524854">
    <property type="protein sequence ID" value="KFB37705.1"/>
    <property type="molecule type" value="Genomic_DNA"/>
</dbReference>
<evidence type="ECO:0000313" key="3">
    <source>
        <dbReference type="EnsemblMetazoa" id="ASIC005012-PA"/>
    </source>
</evidence>
<dbReference type="STRING" id="74873.A0A084VIB1"/>
<name>A0A084VIB1_ANOSI</name>
<dbReference type="VEuPathDB" id="VectorBase:ASIC005012"/>
<dbReference type="InterPro" id="IPR013783">
    <property type="entry name" value="Ig-like_fold"/>
</dbReference>
<accession>A0A084VIB1</accession>
<protein>
    <submittedName>
        <fullName evidence="2">AGAP011650-PA-like protein</fullName>
    </submittedName>
    <submittedName>
        <fullName evidence="3">Fibronectin type-III domain-containing protein</fullName>
    </submittedName>
</protein>
<dbReference type="PROSITE" id="PS50853">
    <property type="entry name" value="FN3"/>
    <property type="match status" value="1"/>
</dbReference>
<evidence type="ECO:0000313" key="2">
    <source>
        <dbReference type="EMBL" id="KFB37705.1"/>
    </source>
</evidence>
<dbReference type="AlphaFoldDB" id="A0A084VIB1"/>
<dbReference type="OrthoDB" id="5854685at2759"/>